<accession>A0A8J3SLB3</accession>
<comment type="caution">
    <text evidence="2">The sequence shown here is derived from an EMBL/GenBank/DDBJ whole genome shotgun (WGS) entry which is preliminary data.</text>
</comment>
<dbReference type="RefSeq" id="WP_239128071.1">
    <property type="nucleotide sequence ID" value="NZ_BOOJ01000048.1"/>
</dbReference>
<keyword evidence="3" id="KW-1185">Reference proteome</keyword>
<evidence type="ECO:0000256" key="1">
    <source>
        <dbReference type="SAM" id="Phobius"/>
    </source>
</evidence>
<keyword evidence="1" id="KW-1133">Transmembrane helix</keyword>
<keyword evidence="1" id="KW-0472">Membrane</keyword>
<evidence type="ECO:0000313" key="2">
    <source>
        <dbReference type="EMBL" id="GIH94962.1"/>
    </source>
</evidence>
<sequence>MGRAVLVVRLVPADVCRHRIQAVMLLLAVTTVTATMTLGLSLGGVSDALYEQTRAATAGPDVVALSGDTGPAVTSALASPADDPEVIAHHGPYRIVYADLTVRDSTSSPVVHGFAETPGAVNRPLMTSGRWVRSGGAVLERGFATALGVGVGDRVTIAGRS</sequence>
<feature type="transmembrane region" description="Helical" evidence="1">
    <location>
        <begin position="20"/>
        <end position="45"/>
    </location>
</feature>
<dbReference type="Proteomes" id="UP000619788">
    <property type="component" value="Unassembled WGS sequence"/>
</dbReference>
<gene>
    <name evidence="2" type="ORF">Psi01_55920</name>
</gene>
<evidence type="ECO:0000313" key="3">
    <source>
        <dbReference type="Proteomes" id="UP000619788"/>
    </source>
</evidence>
<keyword evidence="1" id="KW-0812">Transmembrane</keyword>
<dbReference type="EMBL" id="BOOJ01000048">
    <property type="protein sequence ID" value="GIH94962.1"/>
    <property type="molecule type" value="Genomic_DNA"/>
</dbReference>
<protein>
    <submittedName>
        <fullName evidence="2">Uncharacterized protein</fullName>
    </submittedName>
</protein>
<name>A0A8J3SLB3_9ACTN</name>
<reference evidence="2 3" key="1">
    <citation type="submission" date="2021-01" db="EMBL/GenBank/DDBJ databases">
        <title>Whole genome shotgun sequence of Planobispora siamensis NBRC 107568.</title>
        <authorList>
            <person name="Komaki H."/>
            <person name="Tamura T."/>
        </authorList>
    </citation>
    <scope>NUCLEOTIDE SEQUENCE [LARGE SCALE GENOMIC DNA]</scope>
    <source>
        <strain evidence="2 3">NBRC 107568</strain>
    </source>
</reference>
<organism evidence="2 3">
    <name type="scientific">Planobispora siamensis</name>
    <dbReference type="NCBI Taxonomy" id="936338"/>
    <lineage>
        <taxon>Bacteria</taxon>
        <taxon>Bacillati</taxon>
        <taxon>Actinomycetota</taxon>
        <taxon>Actinomycetes</taxon>
        <taxon>Streptosporangiales</taxon>
        <taxon>Streptosporangiaceae</taxon>
        <taxon>Planobispora</taxon>
    </lineage>
</organism>
<dbReference type="AlphaFoldDB" id="A0A8J3SLB3"/>
<proteinExistence type="predicted"/>